<feature type="compositionally biased region" description="Pro residues" evidence="1">
    <location>
        <begin position="1"/>
        <end position="11"/>
    </location>
</feature>
<dbReference type="OrthoDB" id="9777890at2"/>
<feature type="region of interest" description="Disordered" evidence="1">
    <location>
        <begin position="1"/>
        <end position="33"/>
    </location>
</feature>
<organism evidence="2 3">
    <name type="scientific">Hydrocarboniphaga effusa AP103</name>
    <dbReference type="NCBI Taxonomy" id="1172194"/>
    <lineage>
        <taxon>Bacteria</taxon>
        <taxon>Pseudomonadati</taxon>
        <taxon>Pseudomonadota</taxon>
        <taxon>Gammaproteobacteria</taxon>
        <taxon>Nevskiales</taxon>
        <taxon>Nevskiaceae</taxon>
        <taxon>Hydrocarboniphaga</taxon>
    </lineage>
</organism>
<dbReference type="RefSeq" id="WP_007183872.1">
    <property type="nucleotide sequence ID" value="NZ_AKGD01000001.1"/>
</dbReference>
<dbReference type="InterPro" id="IPR027417">
    <property type="entry name" value="P-loop_NTPase"/>
</dbReference>
<dbReference type="AlphaFoldDB" id="I7ZFU2"/>
<dbReference type="PANTHER" id="PTHR36451">
    <property type="entry name" value="PAPS-DEPENDENT SULFOTRANSFERASE STF3"/>
    <property type="match status" value="1"/>
</dbReference>
<dbReference type="InterPro" id="IPR052736">
    <property type="entry name" value="Stf3_sulfotransferase"/>
</dbReference>
<dbReference type="Proteomes" id="UP000003704">
    <property type="component" value="Unassembled WGS sequence"/>
</dbReference>
<dbReference type="PATRIC" id="fig|1172194.4.peg.876"/>
<dbReference type="SUPFAM" id="SSF52540">
    <property type="entry name" value="P-loop containing nucleoside triphosphate hydrolases"/>
    <property type="match status" value="1"/>
</dbReference>
<accession>I7ZFU2</accession>
<dbReference type="STRING" id="1172194.WQQ_09160"/>
<evidence type="ECO:0000313" key="3">
    <source>
        <dbReference type="Proteomes" id="UP000003704"/>
    </source>
</evidence>
<dbReference type="Gene3D" id="3.40.50.300">
    <property type="entry name" value="P-loop containing nucleotide triphosphate hydrolases"/>
    <property type="match status" value="1"/>
</dbReference>
<name>I7ZFU2_9GAMM</name>
<gene>
    <name evidence="2" type="ORF">WQQ_09160</name>
</gene>
<reference evidence="2 3" key="1">
    <citation type="journal article" date="2012" name="J. Bacteriol.">
        <title>Genome Sequence of n-Alkane-Degrading Hydrocarboniphaga effusa Strain AP103T (ATCC BAA-332T).</title>
        <authorList>
            <person name="Chang H.K."/>
            <person name="Zylstra G.J."/>
            <person name="Chae J.C."/>
        </authorList>
    </citation>
    <scope>NUCLEOTIDE SEQUENCE [LARGE SCALE GENOMIC DNA]</scope>
    <source>
        <strain evidence="2 3">AP103</strain>
    </source>
</reference>
<dbReference type="Pfam" id="PF13469">
    <property type="entry name" value="Sulfotransfer_3"/>
    <property type="match status" value="1"/>
</dbReference>
<evidence type="ECO:0008006" key="4">
    <source>
        <dbReference type="Google" id="ProtNLM"/>
    </source>
</evidence>
<dbReference type="EMBL" id="AKGD01000001">
    <property type="protein sequence ID" value="EIT70779.1"/>
    <property type="molecule type" value="Genomic_DNA"/>
</dbReference>
<proteinExistence type="predicted"/>
<evidence type="ECO:0000313" key="2">
    <source>
        <dbReference type="EMBL" id="EIT70779.1"/>
    </source>
</evidence>
<comment type="caution">
    <text evidence="2">The sequence shown here is derived from an EMBL/GenBank/DDBJ whole genome shotgun (WGS) entry which is preliminary data.</text>
</comment>
<evidence type="ECO:0000256" key="1">
    <source>
        <dbReference type="SAM" id="MobiDB-lite"/>
    </source>
</evidence>
<keyword evidence="3" id="KW-1185">Reference proteome</keyword>
<protein>
    <recommendedName>
        <fullName evidence="4">Sulfotransferase</fullName>
    </recommendedName>
</protein>
<dbReference type="PANTHER" id="PTHR36451:SF1">
    <property type="entry name" value="OMEGA-HYDROXY-BETA-DIHYDROMENAQUINONE-9 SULFOTRANSFERASE STF3"/>
    <property type="match status" value="1"/>
</dbReference>
<sequence>MLKNIPIPPPEKLTARGRDFAYPSSQSGDPNALREAEQRYTLDPQQLMTLARAETGLDDFGPGPFAEPLRVLCASLRDEVDLNAAGRENAHRRLMNLLVTRLRLQDLWTRHPRILDQPVSAPIFIVGLPRSGTTYLQRLMARDSTLRWSPFWELMFPLPFGQADAPVAQPDPRIAAAQAALDRLFQVAPEMMKMHEIEAEEPEEEIALLSLGFCSMAFEWSFAVPSYVDYYKRADHTQGYAYFKRVLQTLQWLRGGGQWLLKAPMHMENLDEIMTVFPDAVIVQTHRDPVTATVSLSSLTCTGIRNYFDHPNPLVVGDYISSAVERLLNGINAYRQAHPQQPIVDIQFRELMADPLTMVRRIYAVCGKTLAAEDEARIREYLDAHPRHKNGGHDYSADDFGIDLDERYRALSFYMQRYQVPAERRN</sequence>